<evidence type="ECO:0000313" key="1">
    <source>
        <dbReference type="EMBL" id="MCY6957856.1"/>
    </source>
</evidence>
<keyword evidence="2" id="KW-1185">Reference proteome</keyword>
<comment type="caution">
    <text evidence="1">The sequence shown here is derived from an EMBL/GenBank/DDBJ whole genome shotgun (WGS) entry which is preliminary data.</text>
</comment>
<name>A0ABT4D9K1_9CLOT</name>
<proteinExistence type="predicted"/>
<accession>A0ABT4D9K1</accession>
<dbReference type="RefSeq" id="WP_268060258.1">
    <property type="nucleotide sequence ID" value="NZ_JAPQFJ010000003.1"/>
</dbReference>
<reference evidence="1" key="1">
    <citation type="submission" date="2022-12" db="EMBL/GenBank/DDBJ databases">
        <title>Clostridium sp. nov., isolated from industrial wastewater.</title>
        <authorList>
            <person name="Jiayan W."/>
        </authorList>
    </citation>
    <scope>NUCLEOTIDE SEQUENCE</scope>
    <source>
        <strain evidence="1">ZC22-4</strain>
    </source>
</reference>
<evidence type="ECO:0000313" key="2">
    <source>
        <dbReference type="Proteomes" id="UP001144612"/>
    </source>
</evidence>
<sequence length="75" mass="8808">MCKFCEENFEIDTMIGERQVIIRLDEENKEWLKVRVPFANNGWDSGAITKPFNINYCPFCGKSLIEEELNVFSEK</sequence>
<organism evidence="1 2">
    <name type="scientific">Clostridium brassicae</name>
    <dbReference type="NCBI Taxonomy" id="2999072"/>
    <lineage>
        <taxon>Bacteria</taxon>
        <taxon>Bacillati</taxon>
        <taxon>Bacillota</taxon>
        <taxon>Clostridia</taxon>
        <taxon>Eubacteriales</taxon>
        <taxon>Clostridiaceae</taxon>
        <taxon>Clostridium</taxon>
    </lineage>
</organism>
<dbReference type="EMBL" id="JAPQFJ010000003">
    <property type="protein sequence ID" value="MCY6957856.1"/>
    <property type="molecule type" value="Genomic_DNA"/>
</dbReference>
<gene>
    <name evidence="1" type="ORF">OW729_04465</name>
</gene>
<dbReference type="Proteomes" id="UP001144612">
    <property type="component" value="Unassembled WGS sequence"/>
</dbReference>
<protein>
    <submittedName>
        <fullName evidence="1">Uncharacterized protein</fullName>
    </submittedName>
</protein>